<dbReference type="CDD" id="cd07438">
    <property type="entry name" value="PHP_HisPPase_AMP"/>
    <property type="match status" value="1"/>
</dbReference>
<dbReference type="InterPro" id="IPR052018">
    <property type="entry name" value="PHP_domain"/>
</dbReference>
<dbReference type="EMBL" id="JAPTNG010000009">
    <property type="protein sequence ID" value="MCZ0831702.1"/>
    <property type="molecule type" value="Genomic_DNA"/>
</dbReference>
<reference evidence="2" key="1">
    <citation type="submission" date="2022-09" db="EMBL/GenBank/DDBJ databases">
        <title>Genome analysis and characterization of larvicidal activity of Brevibacillus strains.</title>
        <authorList>
            <person name="Patrusheva E.V."/>
            <person name="Izotova A.O."/>
            <person name="Toshchakov S.V."/>
            <person name="Sineoky S.P."/>
        </authorList>
    </citation>
    <scope>NUCLEOTIDE SEQUENCE</scope>
    <source>
        <strain evidence="2">VKPM_B-13244</strain>
    </source>
</reference>
<comment type="caution">
    <text evidence="2">The sequence shown here is derived from an EMBL/GenBank/DDBJ whole genome shotgun (WGS) entry which is preliminary data.</text>
</comment>
<feature type="domain" description="Polymerase/histidinol phosphatase N-terminal" evidence="1">
    <location>
        <begin position="6"/>
        <end position="71"/>
    </location>
</feature>
<protein>
    <submittedName>
        <fullName evidence="2">PHP domain-containing protein</fullName>
    </submittedName>
</protein>
<dbReference type="SMART" id="SM00481">
    <property type="entry name" value="POLIIIAc"/>
    <property type="match status" value="1"/>
</dbReference>
<dbReference type="InterPro" id="IPR003141">
    <property type="entry name" value="Pol/His_phosphatase_N"/>
</dbReference>
<dbReference type="SUPFAM" id="SSF89550">
    <property type="entry name" value="PHP domain-like"/>
    <property type="match status" value="1"/>
</dbReference>
<sequence>MMEISCDLHTHTLASDGTTTPAENVQLAKEAGLNAVAITDHDTIAGIAEAIQKGIELGVEVVPGVEISTAHEGKDIHILGYFIPFEDPAFHEALAQLRDVRHLRNLKLIARLQEIGVDITVEDVYRRKTSDDKNIGRPHIAEELVIKGLATSIDDAFQKYLGEGGAAYVNVERIEPLEAIKMIKKAGGVAVIAHPGLYQNNELVEELIVYGLDGIEINHPDNSEEDKAVYRQLAEEYGLIVTGGSDFHGYRGNQTFHAPLGAYGTSSDAVDKMRRLAALRQQK</sequence>
<dbReference type="Gene3D" id="1.10.150.650">
    <property type="match status" value="1"/>
</dbReference>
<dbReference type="Gene3D" id="3.20.20.140">
    <property type="entry name" value="Metal-dependent hydrolases"/>
    <property type="match status" value="1"/>
</dbReference>
<evidence type="ECO:0000313" key="2">
    <source>
        <dbReference type="EMBL" id="MCZ0831702.1"/>
    </source>
</evidence>
<name>A0ABT4HY21_9BACL</name>
<proteinExistence type="predicted"/>
<evidence type="ECO:0000313" key="3">
    <source>
        <dbReference type="Proteomes" id="UP001067708"/>
    </source>
</evidence>
<evidence type="ECO:0000259" key="1">
    <source>
        <dbReference type="SMART" id="SM00481"/>
    </source>
</evidence>
<dbReference type="PANTHER" id="PTHR42924">
    <property type="entry name" value="EXONUCLEASE"/>
    <property type="match status" value="1"/>
</dbReference>
<dbReference type="Proteomes" id="UP001067708">
    <property type="component" value="Unassembled WGS sequence"/>
</dbReference>
<dbReference type="InterPro" id="IPR016195">
    <property type="entry name" value="Pol/histidinol_Pase-like"/>
</dbReference>
<organism evidence="2 3">
    <name type="scientific">Brevibacillus halotolerans</name>
    <dbReference type="NCBI Taxonomy" id="1507437"/>
    <lineage>
        <taxon>Bacteria</taxon>
        <taxon>Bacillati</taxon>
        <taxon>Bacillota</taxon>
        <taxon>Bacilli</taxon>
        <taxon>Bacillales</taxon>
        <taxon>Paenibacillaceae</taxon>
        <taxon>Brevibacillus</taxon>
    </lineage>
</organism>
<accession>A0ABT4HY21</accession>
<keyword evidence="3" id="KW-1185">Reference proteome</keyword>
<dbReference type="Pfam" id="PF02811">
    <property type="entry name" value="PHP"/>
    <property type="match status" value="1"/>
</dbReference>
<dbReference type="InterPro" id="IPR004013">
    <property type="entry name" value="PHP_dom"/>
</dbReference>
<gene>
    <name evidence="2" type="ORF">O0535_13230</name>
</gene>
<dbReference type="PANTHER" id="PTHR42924:SF3">
    <property type="entry name" value="POLYMERASE_HISTIDINOL PHOSPHATASE N-TERMINAL DOMAIN-CONTAINING PROTEIN"/>
    <property type="match status" value="1"/>
</dbReference>
<dbReference type="RefSeq" id="WP_081873090.1">
    <property type="nucleotide sequence ID" value="NZ_JAPTNG010000009.1"/>
</dbReference>